<proteinExistence type="predicted"/>
<dbReference type="Gene3D" id="3.40.50.150">
    <property type="entry name" value="Vaccinia Virus protein VP39"/>
    <property type="match status" value="1"/>
</dbReference>
<evidence type="ECO:0000259" key="14">
    <source>
        <dbReference type="Pfam" id="PF21137"/>
    </source>
</evidence>
<dbReference type="PANTHER" id="PTHR11006">
    <property type="entry name" value="PROTEIN ARGININE N-METHYLTRANSFERASE"/>
    <property type="match status" value="1"/>
</dbReference>
<keyword evidence="17" id="KW-1185">Reference proteome</keyword>
<dbReference type="GO" id="GO:0005829">
    <property type="term" value="C:cytosol"/>
    <property type="evidence" value="ECO:0007669"/>
    <property type="project" value="UniProtKB-SubCell"/>
</dbReference>
<keyword evidence="6 12" id="KW-0949">S-adenosyl-L-methionine</keyword>
<accession>A0AAV5GWH8</accession>
<keyword evidence="4 12" id="KW-0489">Methyltransferase</keyword>
<dbReference type="EMBL" id="BQKY01000012">
    <property type="protein sequence ID" value="GJN92933.1"/>
    <property type="molecule type" value="Genomic_DNA"/>
</dbReference>
<evidence type="ECO:0000256" key="8">
    <source>
        <dbReference type="ARBA" id="ARBA00022771"/>
    </source>
</evidence>
<evidence type="ECO:0000256" key="6">
    <source>
        <dbReference type="ARBA" id="ARBA00022691"/>
    </source>
</evidence>
<dbReference type="Proteomes" id="UP001342314">
    <property type="component" value="Unassembled WGS sequence"/>
</dbReference>
<keyword evidence="7" id="KW-0479">Metal-binding</keyword>
<gene>
    <name evidence="16" type="ORF">Rhopal_005976-T1</name>
</gene>
<keyword evidence="8" id="KW-0863">Zinc-finger</keyword>
<evidence type="ECO:0000256" key="1">
    <source>
        <dbReference type="ARBA" id="ARBA00004514"/>
    </source>
</evidence>
<feature type="compositionally biased region" description="Low complexity" evidence="13">
    <location>
        <begin position="142"/>
        <end position="156"/>
    </location>
</feature>
<evidence type="ECO:0000256" key="13">
    <source>
        <dbReference type="SAM" id="MobiDB-lite"/>
    </source>
</evidence>
<comment type="caution">
    <text evidence="16">The sequence shown here is derived from an EMBL/GenBank/DDBJ whole genome shotgun (WGS) entry which is preliminary data.</text>
</comment>
<dbReference type="GO" id="GO:0032259">
    <property type="term" value="P:methylation"/>
    <property type="evidence" value="ECO:0007669"/>
    <property type="project" value="UniProtKB-KW"/>
</dbReference>
<dbReference type="AlphaFoldDB" id="A0AAV5GWH8"/>
<comment type="catalytic activity">
    <reaction evidence="10">
        <text>L-arginyl-[protein] + 2 S-adenosyl-L-methionine = N(omega),N(omega)-dimethyl-L-arginyl-[protein] + 2 S-adenosyl-L-homocysteine + 2 H(+)</text>
        <dbReference type="Rhea" id="RHEA:48096"/>
        <dbReference type="Rhea" id="RHEA-COMP:10532"/>
        <dbReference type="Rhea" id="RHEA-COMP:11991"/>
        <dbReference type="ChEBI" id="CHEBI:15378"/>
        <dbReference type="ChEBI" id="CHEBI:29965"/>
        <dbReference type="ChEBI" id="CHEBI:57856"/>
        <dbReference type="ChEBI" id="CHEBI:59789"/>
        <dbReference type="ChEBI" id="CHEBI:61897"/>
        <dbReference type="EC" id="2.1.1.319"/>
    </reaction>
    <physiologicalReaction direction="left-to-right" evidence="10">
        <dbReference type="Rhea" id="RHEA:48097"/>
    </physiologicalReaction>
</comment>
<dbReference type="EC" id="2.1.1.319" evidence="2"/>
<keyword evidence="5 12" id="KW-0808">Transferase</keyword>
<dbReference type="InterPro" id="IPR055135">
    <property type="entry name" value="PRMT_dom"/>
</dbReference>
<dbReference type="SUPFAM" id="SSF53335">
    <property type="entry name" value="S-adenosyl-L-methionine-dependent methyltransferases"/>
    <property type="match status" value="1"/>
</dbReference>
<evidence type="ECO:0000256" key="2">
    <source>
        <dbReference type="ARBA" id="ARBA00011925"/>
    </source>
</evidence>
<evidence type="ECO:0000256" key="10">
    <source>
        <dbReference type="ARBA" id="ARBA00047384"/>
    </source>
</evidence>
<dbReference type="InterPro" id="IPR029063">
    <property type="entry name" value="SAM-dependent_MTases_sf"/>
</dbReference>
<feature type="domain" description="Protein arginine N-methyltransferase" evidence="15">
    <location>
        <begin position="401"/>
        <end position="572"/>
    </location>
</feature>
<evidence type="ECO:0000313" key="16">
    <source>
        <dbReference type="EMBL" id="GJN92933.1"/>
    </source>
</evidence>
<dbReference type="InterPro" id="IPR025799">
    <property type="entry name" value="Arg_MeTrfase"/>
</dbReference>
<dbReference type="InterPro" id="IPR049482">
    <property type="entry name" value="ANM3-like_C2H2_Zf"/>
</dbReference>
<evidence type="ECO:0000259" key="15">
    <source>
        <dbReference type="Pfam" id="PF22528"/>
    </source>
</evidence>
<dbReference type="GO" id="GO:0042054">
    <property type="term" value="F:histone methyltransferase activity"/>
    <property type="evidence" value="ECO:0007669"/>
    <property type="project" value="TreeGrafter"/>
</dbReference>
<comment type="subcellular location">
    <subcellularLocation>
        <location evidence="1">Cytoplasm</location>
        <location evidence="1">Cytosol</location>
    </subcellularLocation>
</comment>
<keyword evidence="9" id="KW-0862">Zinc</keyword>
<protein>
    <recommendedName>
        <fullName evidence="2">type I protein arginine methyltransferase</fullName>
        <ecNumber evidence="2">2.1.1.319</ecNumber>
    </recommendedName>
</protein>
<evidence type="ECO:0000256" key="5">
    <source>
        <dbReference type="ARBA" id="ARBA00022679"/>
    </source>
</evidence>
<dbReference type="CDD" id="cd02440">
    <property type="entry name" value="AdoMet_MTases"/>
    <property type="match status" value="1"/>
</dbReference>
<name>A0AAV5GWH8_9BASI</name>
<dbReference type="PANTHER" id="PTHR11006:SF53">
    <property type="entry name" value="PROTEIN ARGININE N-METHYLTRANSFERASE 3"/>
    <property type="match status" value="1"/>
</dbReference>
<evidence type="ECO:0000256" key="12">
    <source>
        <dbReference type="PROSITE-ProRule" id="PRU01015"/>
    </source>
</evidence>
<reference evidence="16 17" key="1">
    <citation type="submission" date="2021-12" db="EMBL/GenBank/DDBJ databases">
        <title>High titer production of polyol ester of fatty acids by Rhodotorula paludigena BS15 towards product separation-free biomass refinery.</title>
        <authorList>
            <person name="Mano J."/>
            <person name="Ono H."/>
            <person name="Tanaka T."/>
            <person name="Naito K."/>
            <person name="Sushida H."/>
            <person name="Ike M."/>
            <person name="Tokuyasu K."/>
            <person name="Kitaoka M."/>
        </authorList>
    </citation>
    <scope>NUCLEOTIDE SEQUENCE [LARGE SCALE GENOMIC DNA]</scope>
    <source>
        <strain evidence="16 17">BS15</strain>
    </source>
</reference>
<dbReference type="Pfam" id="PF21137">
    <property type="entry name" value="ANM3_C2H2_Zf"/>
    <property type="match status" value="1"/>
</dbReference>
<dbReference type="InterPro" id="IPR036236">
    <property type="entry name" value="Znf_C2H2_sf"/>
</dbReference>
<feature type="region of interest" description="Disordered" evidence="13">
    <location>
        <begin position="142"/>
        <end position="173"/>
    </location>
</feature>
<dbReference type="SUPFAM" id="SSF57667">
    <property type="entry name" value="beta-beta-alpha zinc fingers"/>
    <property type="match status" value="1"/>
</dbReference>
<comment type="catalytic activity">
    <reaction evidence="11">
        <text>L-arginyl-[protein] + S-adenosyl-L-methionine = N(omega)-methyl-L-arginyl-[protein] + S-adenosyl-L-homocysteine + H(+)</text>
        <dbReference type="Rhea" id="RHEA:48100"/>
        <dbReference type="Rhea" id="RHEA-COMP:10532"/>
        <dbReference type="Rhea" id="RHEA-COMP:11990"/>
        <dbReference type="ChEBI" id="CHEBI:15378"/>
        <dbReference type="ChEBI" id="CHEBI:29965"/>
        <dbReference type="ChEBI" id="CHEBI:57856"/>
        <dbReference type="ChEBI" id="CHEBI:59789"/>
        <dbReference type="ChEBI" id="CHEBI:65280"/>
    </reaction>
    <physiologicalReaction direction="left-to-right" evidence="11">
        <dbReference type="Rhea" id="RHEA:48101"/>
    </physiologicalReaction>
</comment>
<dbReference type="Pfam" id="PF06325">
    <property type="entry name" value="PrmA"/>
    <property type="match status" value="1"/>
</dbReference>
<evidence type="ECO:0000256" key="9">
    <source>
        <dbReference type="ARBA" id="ARBA00022833"/>
    </source>
</evidence>
<evidence type="ECO:0000256" key="4">
    <source>
        <dbReference type="ARBA" id="ARBA00022603"/>
    </source>
</evidence>
<evidence type="ECO:0000256" key="11">
    <source>
        <dbReference type="ARBA" id="ARBA00049303"/>
    </source>
</evidence>
<keyword evidence="3" id="KW-0963">Cytoplasm</keyword>
<dbReference type="FunFam" id="3.40.50.150:FF:000003">
    <property type="entry name" value="Blast:Protein arginine N-methyltransferase 1"/>
    <property type="match status" value="1"/>
</dbReference>
<feature type="region of interest" description="Disordered" evidence="13">
    <location>
        <begin position="1"/>
        <end position="22"/>
    </location>
</feature>
<evidence type="ECO:0000256" key="7">
    <source>
        <dbReference type="ARBA" id="ARBA00022723"/>
    </source>
</evidence>
<dbReference type="Pfam" id="PF22528">
    <property type="entry name" value="PRMT_C"/>
    <property type="match status" value="1"/>
</dbReference>
<evidence type="ECO:0000313" key="17">
    <source>
        <dbReference type="Proteomes" id="UP001342314"/>
    </source>
</evidence>
<sequence length="591" mass="65283">MSHYSDSDSDSPEDRTFDDWTEDEQPAQCLFSAHVCPSARLALEHDRDHHNVDIALVAHTLGESRALERPRPDDPVLTFSTLPDFFERIRLINWIRATNPDPASLRRLDRNAPFLDDDQYLKPVIEDDPLLQLDFDTLVLSPSSAPDASSSSAPAGLAPPIPSTSGPSSLDPSAQDVIDALRAQLSDAHQANDQLRRIVRSRLGGVMGLEDAAAEDAVPAEGKGKGKETDEDQGEAVHKDDDHYYESYQYNDIHEIMLKDRVRTLAYRSFILHPSNAARFAGKVVLDVGCGTGILSMFAAQAGARKVYAVDASNVAFKAMRNVKDNGFDRTIEVIKGKVEEIRLPEKVDVIISEWMGYCLLYECMLDSVLYARDKYLAPGGLMVPSQTSILLSAFAGKPWYADRVDFWDDVYGFRMDAMKDKIEDEAIIEVVDNGEVVSDEVSIADIYTQTATISSLSFTSPFVLPITRAPLSSPNDPHNITLHALLAHFDTFFTSAPRLLSPPQRDASVAGADGEVFFTTGAWDTPTHWKQTMLVFKDPMTVSVGDRLEGTITVAKNPDNSRELSISATWAHLGPDGEKKGERVQGWVVR</sequence>
<feature type="region of interest" description="Disordered" evidence="13">
    <location>
        <begin position="214"/>
        <end position="237"/>
    </location>
</feature>
<dbReference type="GO" id="GO:0005634">
    <property type="term" value="C:nucleus"/>
    <property type="evidence" value="ECO:0007669"/>
    <property type="project" value="TreeGrafter"/>
</dbReference>
<dbReference type="PROSITE" id="PS51678">
    <property type="entry name" value="SAM_MT_PRMT"/>
    <property type="match status" value="1"/>
</dbReference>
<organism evidence="16 17">
    <name type="scientific">Rhodotorula paludigena</name>
    <dbReference type="NCBI Taxonomy" id="86838"/>
    <lineage>
        <taxon>Eukaryota</taxon>
        <taxon>Fungi</taxon>
        <taxon>Dikarya</taxon>
        <taxon>Basidiomycota</taxon>
        <taxon>Pucciniomycotina</taxon>
        <taxon>Microbotryomycetes</taxon>
        <taxon>Sporidiobolales</taxon>
        <taxon>Sporidiobolaceae</taxon>
        <taxon>Rhodotorula</taxon>
    </lineage>
</organism>
<dbReference type="GO" id="GO:0008270">
    <property type="term" value="F:zinc ion binding"/>
    <property type="evidence" value="ECO:0007669"/>
    <property type="project" value="UniProtKB-KW"/>
</dbReference>
<dbReference type="Gene3D" id="2.70.160.11">
    <property type="entry name" value="Hnrnp arginine n-methyltransferase1"/>
    <property type="match status" value="1"/>
</dbReference>
<evidence type="ECO:0000256" key="3">
    <source>
        <dbReference type="ARBA" id="ARBA00022490"/>
    </source>
</evidence>
<dbReference type="GO" id="GO:0035242">
    <property type="term" value="F:protein-arginine omega-N asymmetric methyltransferase activity"/>
    <property type="evidence" value="ECO:0007669"/>
    <property type="project" value="UniProtKB-EC"/>
</dbReference>
<feature type="domain" description="Protein arginine N-methyltransferase 3-like C2H2 zinc finger" evidence="14">
    <location>
        <begin position="84"/>
        <end position="123"/>
    </location>
</feature>